<sequence length="311" mass="34683">MPTWSRTLDEAGVSDPLLRRDYTEQRRLVARFARAEYMAVRLLLPAAVVPDVIAATAFMHHSDNLIDQGPLDERLKALESWEIQVKDAFDSGSTDQSVLRALVHTAGRHAQLEGHVQAFLTGAPAEVQWEGFDTDDDFRRYVDAYSHPAFTLIACLLEPPAQADAYRTGCRTFIESSQRLDFLEDLADDLGTGRLGLSQESLAAFGITRAQLERGESSEGLEKLIWHQVELIRPGLVDSQSLADLVDPRSRQFMTALVSCSRYGSRKSRRRECRSFASPRASRSRPPFACSLVPTMLPAAHGDAERFVTPH</sequence>
<evidence type="ECO:0000313" key="2">
    <source>
        <dbReference type="Proteomes" id="UP001375539"/>
    </source>
</evidence>
<comment type="caution">
    <text evidence="1">The sequence shown here is derived from an EMBL/GenBank/DDBJ whole genome shotgun (WGS) entry which is preliminary data.</text>
</comment>
<evidence type="ECO:0000313" key="1">
    <source>
        <dbReference type="EMBL" id="MEJ8662039.1"/>
    </source>
</evidence>
<dbReference type="Proteomes" id="UP001375539">
    <property type="component" value="Unassembled WGS sequence"/>
</dbReference>
<protein>
    <submittedName>
        <fullName evidence="1">Squalene/phytoene synthase family protein</fullName>
    </submittedName>
</protein>
<name>A0ACC6QUZ7_9ACTN</name>
<organism evidence="1 2">
    <name type="scientific">Streptomyces pratisoli</name>
    <dbReference type="NCBI Taxonomy" id="3139917"/>
    <lineage>
        <taxon>Bacteria</taxon>
        <taxon>Bacillati</taxon>
        <taxon>Actinomycetota</taxon>
        <taxon>Actinomycetes</taxon>
        <taxon>Kitasatosporales</taxon>
        <taxon>Streptomycetaceae</taxon>
        <taxon>Streptomyces</taxon>
    </lineage>
</organism>
<accession>A0ACC6QUZ7</accession>
<gene>
    <name evidence="1" type="ORF">WKI58_37040</name>
</gene>
<reference evidence="1" key="1">
    <citation type="submission" date="2024-03" db="EMBL/GenBank/DDBJ databases">
        <title>Novel Streptomyces species of biotechnological and ecological value are a feature of Machair soil.</title>
        <authorList>
            <person name="Prole J.R."/>
            <person name="Goodfellow M."/>
            <person name="Allenby N."/>
            <person name="Ward A.C."/>
        </authorList>
    </citation>
    <scope>NUCLEOTIDE SEQUENCE</scope>
    <source>
        <strain evidence="1">MS1.AVA.4</strain>
    </source>
</reference>
<keyword evidence="2" id="KW-1185">Reference proteome</keyword>
<dbReference type="EMBL" id="JBBKAI010000002">
    <property type="protein sequence ID" value="MEJ8662039.1"/>
    <property type="molecule type" value="Genomic_DNA"/>
</dbReference>
<proteinExistence type="predicted"/>